<feature type="domain" description="HTH cro/C1-type" evidence="1">
    <location>
        <begin position="80"/>
        <end position="132"/>
    </location>
</feature>
<proteinExistence type="predicted"/>
<organism evidence="2 3">
    <name type="scientific">Aliikangiella marina</name>
    <dbReference type="NCBI Taxonomy" id="1712262"/>
    <lineage>
        <taxon>Bacteria</taxon>
        <taxon>Pseudomonadati</taxon>
        <taxon>Pseudomonadota</taxon>
        <taxon>Gammaproteobacteria</taxon>
        <taxon>Oceanospirillales</taxon>
        <taxon>Pleioneaceae</taxon>
        <taxon>Aliikangiella</taxon>
    </lineage>
</organism>
<dbReference type="SUPFAM" id="SSF47413">
    <property type="entry name" value="lambda repressor-like DNA-binding domains"/>
    <property type="match status" value="1"/>
</dbReference>
<dbReference type="GO" id="GO:0001046">
    <property type="term" value="F:core promoter sequence-specific DNA binding"/>
    <property type="evidence" value="ECO:0007669"/>
    <property type="project" value="TreeGrafter"/>
</dbReference>
<dbReference type="InterPro" id="IPR001387">
    <property type="entry name" value="Cro/C1-type_HTH"/>
</dbReference>
<dbReference type="EMBL" id="VIKR01000003">
    <property type="protein sequence ID" value="TQV74019.1"/>
    <property type="molecule type" value="Genomic_DNA"/>
</dbReference>
<dbReference type="CDD" id="cd00093">
    <property type="entry name" value="HTH_XRE"/>
    <property type="match status" value="1"/>
</dbReference>
<protein>
    <submittedName>
        <fullName evidence="2">Helix-turn-helix domain-containing protein</fullName>
    </submittedName>
</protein>
<evidence type="ECO:0000313" key="3">
    <source>
        <dbReference type="Proteomes" id="UP000317839"/>
    </source>
</evidence>
<dbReference type="PANTHER" id="PTHR40455">
    <property type="entry name" value="ANTITOXIN HIGA"/>
    <property type="match status" value="1"/>
</dbReference>
<dbReference type="Pfam" id="PF01381">
    <property type="entry name" value="HTH_3"/>
    <property type="match status" value="1"/>
</dbReference>
<gene>
    <name evidence="2" type="ORF">FLL45_14260</name>
</gene>
<dbReference type="GO" id="GO:0006355">
    <property type="term" value="P:regulation of DNA-templated transcription"/>
    <property type="evidence" value="ECO:0007669"/>
    <property type="project" value="InterPro"/>
</dbReference>
<name>A0A545T9X6_9GAMM</name>
<dbReference type="AlphaFoldDB" id="A0A545T9X6"/>
<sequence>MQETLERAVIHWNMVAPVVDTPKCQEDYETLIGNLKETIELVQNRPNSPLAGLIKAMSRAAQEYESTHMLKQQGGALLALRYLIKLHGVKQSDLKEIGSQGVVSEVLNGKRSLTLRHVRSLSRRFNVSPNTFIDA</sequence>
<dbReference type="InterPro" id="IPR039060">
    <property type="entry name" value="Antitox_HigA"/>
</dbReference>
<comment type="caution">
    <text evidence="2">The sequence shown here is derived from an EMBL/GenBank/DDBJ whole genome shotgun (WGS) entry which is preliminary data.</text>
</comment>
<dbReference type="Proteomes" id="UP000317839">
    <property type="component" value="Unassembled WGS sequence"/>
</dbReference>
<evidence type="ECO:0000259" key="1">
    <source>
        <dbReference type="PROSITE" id="PS50943"/>
    </source>
</evidence>
<dbReference type="PANTHER" id="PTHR40455:SF1">
    <property type="entry name" value="ANTITOXIN HIGA"/>
    <property type="match status" value="1"/>
</dbReference>
<accession>A0A545T9X6</accession>
<dbReference type="RefSeq" id="WP_142942727.1">
    <property type="nucleotide sequence ID" value="NZ_VIKR01000003.1"/>
</dbReference>
<keyword evidence="3" id="KW-1185">Reference proteome</keyword>
<dbReference type="OrthoDB" id="9796786at2"/>
<dbReference type="PROSITE" id="PS50943">
    <property type="entry name" value="HTH_CROC1"/>
    <property type="match status" value="1"/>
</dbReference>
<evidence type="ECO:0000313" key="2">
    <source>
        <dbReference type="EMBL" id="TQV74019.1"/>
    </source>
</evidence>
<reference evidence="2 3" key="1">
    <citation type="submission" date="2019-06" db="EMBL/GenBank/DDBJ databases">
        <title>Draft genome of Aliikangiella marina GYP-15.</title>
        <authorList>
            <person name="Wang G."/>
        </authorList>
    </citation>
    <scope>NUCLEOTIDE SEQUENCE [LARGE SCALE GENOMIC DNA]</scope>
    <source>
        <strain evidence="2 3">GYP-15</strain>
    </source>
</reference>
<dbReference type="InterPro" id="IPR010982">
    <property type="entry name" value="Lambda_DNA-bd_dom_sf"/>
</dbReference>